<organism evidence="3 4">
    <name type="scientific">Heligmosomoides polygyrus</name>
    <name type="common">Parasitic roundworm</name>
    <dbReference type="NCBI Taxonomy" id="6339"/>
    <lineage>
        <taxon>Eukaryota</taxon>
        <taxon>Metazoa</taxon>
        <taxon>Ecdysozoa</taxon>
        <taxon>Nematoda</taxon>
        <taxon>Chromadorea</taxon>
        <taxon>Rhabditida</taxon>
        <taxon>Rhabditina</taxon>
        <taxon>Rhabditomorpha</taxon>
        <taxon>Strongyloidea</taxon>
        <taxon>Heligmosomidae</taxon>
        <taxon>Heligmosomoides</taxon>
    </lineage>
</organism>
<protein>
    <submittedName>
        <fullName evidence="4">PH domain-containing protein</fullName>
    </submittedName>
</protein>
<feature type="region of interest" description="Disordered" evidence="1">
    <location>
        <begin position="252"/>
        <end position="273"/>
    </location>
</feature>
<reference evidence="2 3" key="1">
    <citation type="submission" date="2018-11" db="EMBL/GenBank/DDBJ databases">
        <authorList>
            <consortium name="Pathogen Informatics"/>
        </authorList>
    </citation>
    <scope>NUCLEOTIDE SEQUENCE [LARGE SCALE GENOMIC DNA]</scope>
</reference>
<feature type="region of interest" description="Disordered" evidence="1">
    <location>
        <begin position="1"/>
        <end position="55"/>
    </location>
</feature>
<proteinExistence type="predicted"/>
<accession>A0A183G1F4</accession>
<evidence type="ECO:0000313" key="2">
    <source>
        <dbReference type="EMBL" id="VDP01540.1"/>
    </source>
</evidence>
<name>A0A183G1F4_HELPZ</name>
<feature type="region of interest" description="Disordered" evidence="1">
    <location>
        <begin position="290"/>
        <end position="349"/>
    </location>
</feature>
<dbReference type="Proteomes" id="UP000050761">
    <property type="component" value="Unassembled WGS sequence"/>
</dbReference>
<dbReference type="OrthoDB" id="5907710at2759"/>
<gene>
    <name evidence="2" type="ORF">HPBE_LOCUS15020</name>
</gene>
<dbReference type="AlphaFoldDB" id="A0A183G1F4"/>
<feature type="compositionally biased region" description="Polar residues" evidence="1">
    <location>
        <begin position="307"/>
        <end position="336"/>
    </location>
</feature>
<dbReference type="EMBL" id="UZAH01028656">
    <property type="protein sequence ID" value="VDP01540.1"/>
    <property type="molecule type" value="Genomic_DNA"/>
</dbReference>
<reference evidence="4" key="2">
    <citation type="submission" date="2019-09" db="UniProtKB">
        <authorList>
            <consortium name="WormBaseParasite"/>
        </authorList>
    </citation>
    <scope>IDENTIFICATION</scope>
</reference>
<evidence type="ECO:0000313" key="4">
    <source>
        <dbReference type="WBParaSite" id="HPBE_0001501901-mRNA-1"/>
    </source>
</evidence>
<evidence type="ECO:0000313" key="3">
    <source>
        <dbReference type="Proteomes" id="UP000050761"/>
    </source>
</evidence>
<sequence length="494" mass="55276">MPKPKNTPAVRTANTEKSKKSNPTALAAASSTGTEAGPVEQNSSPSTHALESFSTRREDVEKTYLKLCRTENSLIGVVCNESATLQKELKTIRKAQTPQLLNLVKEIRAFQAITHPEASDFAQKFDSIQNQMEKNHVALYQHFMAGTEWKTDITGKIERLINFKTPCALIKVDMINAMRKEYDSFRVAQKFLEEQRPSPLTLPDLQPFFNDFTEVQKMMDRLEEMFVSSKNDYEASLETILKKLDAIHNDVNADDSSSSSSSSLGSLQPARAVQGARTPFTEGMSANTVHVSSQMPQKAPSPVQEAQPPSTKTPFRRSTSPPRHASSPQRPLSSCHQGAHVRATERRCPDRQGRLPGFCPPYRFQQRIIQSLLKGHHLAIEKDRPSEEAAGRYGTNFVITSKSFAMRTRQWRTLYEQIQKLPGNVMVKSQEIKGTYYGEEIASNSNMRIFYVAPTFAAEDPRTTEPRAHGIIEAKDDLRAPGEYSDTGSLLPVI</sequence>
<evidence type="ECO:0000256" key="1">
    <source>
        <dbReference type="SAM" id="MobiDB-lite"/>
    </source>
</evidence>
<feature type="compositionally biased region" description="Polar residues" evidence="1">
    <location>
        <begin position="21"/>
        <end position="53"/>
    </location>
</feature>
<keyword evidence="3" id="KW-1185">Reference proteome</keyword>
<dbReference type="WBParaSite" id="HPBE_0001501901-mRNA-1">
    <property type="protein sequence ID" value="HPBE_0001501901-mRNA-1"/>
    <property type="gene ID" value="HPBE_0001501901"/>
</dbReference>
<accession>A0A3P8ADB4</accession>